<reference evidence="2" key="1">
    <citation type="submission" date="2022-08" db="EMBL/GenBank/DDBJ databases">
        <authorList>
            <consortium name="DOE Joint Genome Institute"/>
            <person name="Min B."/>
            <person name="Riley R."/>
            <person name="Sierra-Patev S."/>
            <person name="Naranjo-Ortiz M."/>
            <person name="Looney B."/>
            <person name="Konkel Z."/>
            <person name="Slot J.C."/>
            <person name="Sakamoto Y."/>
            <person name="Steenwyk J.L."/>
            <person name="Rokas A."/>
            <person name="Carro J."/>
            <person name="Camarero S."/>
            <person name="Ferreira P."/>
            <person name="Molpeceres G."/>
            <person name="Ruiz-Duenas F.J."/>
            <person name="Serrano A."/>
            <person name="Henrissat B."/>
            <person name="Drula E."/>
            <person name="Hughes K.W."/>
            <person name="Mata J.L."/>
            <person name="Ishikawa N.K."/>
            <person name="Vargas-Isla R."/>
            <person name="Ushijima S."/>
            <person name="Smith C.A."/>
            <person name="Ahrendt S."/>
            <person name="Andreopoulos W."/>
            <person name="He G."/>
            <person name="Labutti K."/>
            <person name="Lipzen A."/>
            <person name="Ng V."/>
            <person name="Sandor L."/>
            <person name="Barry K."/>
            <person name="Martinez A.T."/>
            <person name="Xiao Y."/>
            <person name="Gibbons J.G."/>
            <person name="Terashima K."/>
            <person name="Hibbett D.S."/>
            <person name="Grigoriev I.V."/>
        </authorList>
    </citation>
    <scope>NUCLEOTIDE SEQUENCE</scope>
    <source>
        <strain evidence="2">TFB9207</strain>
    </source>
</reference>
<keyword evidence="1" id="KW-0732">Signal</keyword>
<feature type="signal peptide" evidence="1">
    <location>
        <begin position="1"/>
        <end position="16"/>
    </location>
</feature>
<evidence type="ECO:0000313" key="2">
    <source>
        <dbReference type="EMBL" id="KAJ3841978.1"/>
    </source>
</evidence>
<comment type="caution">
    <text evidence="2">The sequence shown here is derived from an EMBL/GenBank/DDBJ whole genome shotgun (WGS) entry which is preliminary data.</text>
</comment>
<dbReference type="EMBL" id="MU806021">
    <property type="protein sequence ID" value="KAJ3841978.1"/>
    <property type="molecule type" value="Genomic_DNA"/>
</dbReference>
<keyword evidence="3" id="KW-1185">Reference proteome</keyword>
<sequence length="106" mass="12002">MKASLITLSHIAAVNILPLMLSPPSPLALTSSISFYVQVVEAVSQPVNSNRARLWLLREDLLDFVANISHRKLRYGCFYHEHMIVRSDIISLSLNNVQNQIQRCDV</sequence>
<protein>
    <submittedName>
        <fullName evidence="2">Uncharacterized protein</fullName>
    </submittedName>
</protein>
<feature type="chain" id="PRO_5041221296" evidence="1">
    <location>
        <begin position="17"/>
        <end position="106"/>
    </location>
</feature>
<organism evidence="2 3">
    <name type="scientific">Lentinula raphanica</name>
    <dbReference type="NCBI Taxonomy" id="153919"/>
    <lineage>
        <taxon>Eukaryota</taxon>
        <taxon>Fungi</taxon>
        <taxon>Dikarya</taxon>
        <taxon>Basidiomycota</taxon>
        <taxon>Agaricomycotina</taxon>
        <taxon>Agaricomycetes</taxon>
        <taxon>Agaricomycetidae</taxon>
        <taxon>Agaricales</taxon>
        <taxon>Marasmiineae</taxon>
        <taxon>Omphalotaceae</taxon>
        <taxon>Lentinula</taxon>
    </lineage>
</organism>
<evidence type="ECO:0000313" key="3">
    <source>
        <dbReference type="Proteomes" id="UP001163846"/>
    </source>
</evidence>
<gene>
    <name evidence="2" type="ORF">F5878DRAFT_431129</name>
</gene>
<name>A0AA38PFZ4_9AGAR</name>
<dbReference type="Proteomes" id="UP001163846">
    <property type="component" value="Unassembled WGS sequence"/>
</dbReference>
<accession>A0AA38PFZ4</accession>
<evidence type="ECO:0000256" key="1">
    <source>
        <dbReference type="SAM" id="SignalP"/>
    </source>
</evidence>
<proteinExistence type="predicted"/>
<dbReference type="AlphaFoldDB" id="A0AA38PFZ4"/>